<reference evidence="3" key="1">
    <citation type="journal article" date="2014" name="Stand. Genomic Sci.">
        <title>Complete genome sequence of Burkholderia phymatum STM815(T), a broad host range and efficient nitrogen-fixing symbiont of Mimosa species.</title>
        <authorList>
            <person name="Moulin L."/>
            <person name="Klonowska A."/>
            <person name="Caroline B."/>
            <person name="Booth K."/>
            <person name="Vriezen J.A."/>
            <person name="Melkonian R."/>
            <person name="James E.K."/>
            <person name="Young J.P."/>
            <person name="Bena G."/>
            <person name="Hauser L."/>
            <person name="Land M."/>
            <person name="Kyrpides N."/>
            <person name="Bruce D."/>
            <person name="Chain P."/>
            <person name="Copeland A."/>
            <person name="Pitluck S."/>
            <person name="Woyke T."/>
            <person name="Lizotte-Waniewski M."/>
            <person name="Bristow J."/>
            <person name="Riley M."/>
        </authorList>
    </citation>
    <scope>NUCLEOTIDE SEQUENCE [LARGE SCALE GENOMIC DNA]</scope>
    <source>
        <strain evidence="3">DSM 17167 / CIP 108236 / LMG 21445 / STM815</strain>
        <plasmid evidence="3">Plasmid pBPHY01</plasmid>
    </source>
</reference>
<sequence>MLNGYTAVQLQMHTPNPADDPFIAFYNVVRHASGALGFRHYSNFISALFCRSEREDIVNECLNNALVSARSELPQNDFCFSGTKAYDQITEATSLFIACQSALLDDCCGTRRRRERDDLEDLELAPALSVASQPLINGPLLHDSTDWDVMEVNRRFAPGSITLAQLQAAESRLFAPPTGTGVVGAGVAADPRPAGVLTFMQQLVENHPGVPLKDCTLGSGNCIGMLVCKLRCPPLLELIWSYWMEQGMLVQGLNALSLRFQNRRYPGPDTLRRCDISPLRPLSNVFWGYVQREQNRLSLARRAYEYDHHYGLRLKGPAVPEMLPADSRSQFIEAFHRLLLEASRYYRTAMDTTMNADAFPALNCLRELHLVLAEGAHNQFGDLPTTARGEMLLQQWLLARPEVREFLGGRPGVPYPEAWMPHLDTLRQFMGWNDASIRHYRDLATYGEQLLLSIRYLPWSTVNDSTIAAGWLSAWRPEVQAYVHAYRAVTGVDLSMAEQPVIASGGWTAQPSDLIGRRLGQPAAQQSTPLPAQRIPARQS</sequence>
<dbReference type="OrthoDB" id="5483139at2"/>
<evidence type="ECO:0000256" key="1">
    <source>
        <dbReference type="SAM" id="MobiDB-lite"/>
    </source>
</evidence>
<feature type="region of interest" description="Disordered" evidence="1">
    <location>
        <begin position="520"/>
        <end position="540"/>
    </location>
</feature>
<accession>B2JTL9</accession>
<evidence type="ECO:0000313" key="2">
    <source>
        <dbReference type="EMBL" id="ACC75922.1"/>
    </source>
</evidence>
<geneLocation type="plasmid" evidence="2 3">
    <name>pBPHY01</name>
</geneLocation>
<keyword evidence="2" id="KW-0614">Plasmid</keyword>
<dbReference type="Proteomes" id="UP000001192">
    <property type="component" value="Plasmid pBPHY01"/>
</dbReference>
<evidence type="ECO:0000313" key="3">
    <source>
        <dbReference type="Proteomes" id="UP000001192"/>
    </source>
</evidence>
<dbReference type="HOGENOM" id="CLU_492450_0_0_4"/>
<organism evidence="2 3">
    <name type="scientific">Paraburkholderia phymatum (strain DSM 17167 / CIP 108236 / LMG 21445 / STM815)</name>
    <name type="common">Burkholderia phymatum</name>
    <dbReference type="NCBI Taxonomy" id="391038"/>
    <lineage>
        <taxon>Bacteria</taxon>
        <taxon>Pseudomonadati</taxon>
        <taxon>Pseudomonadota</taxon>
        <taxon>Betaproteobacteria</taxon>
        <taxon>Burkholderiales</taxon>
        <taxon>Burkholderiaceae</taxon>
        <taxon>Paraburkholderia</taxon>
    </lineage>
</organism>
<proteinExistence type="predicted"/>
<dbReference type="EMBL" id="CP001045">
    <property type="protein sequence ID" value="ACC75922.1"/>
    <property type="molecule type" value="Genomic_DNA"/>
</dbReference>
<protein>
    <submittedName>
        <fullName evidence="2">Uncharacterized protein</fullName>
    </submittedName>
</protein>
<dbReference type="KEGG" id="bph:Bphy_6911"/>
<name>B2JTL9_PARP8</name>
<gene>
    <name evidence="2" type="ordered locus">Bphy_6911</name>
</gene>
<dbReference type="RefSeq" id="WP_012406081.1">
    <property type="nucleotide sequence ID" value="NC_010625.1"/>
</dbReference>
<keyword evidence="3" id="KW-1185">Reference proteome</keyword>
<dbReference type="AlphaFoldDB" id="B2JTL9"/>